<feature type="region of interest" description="Disordered" evidence="1">
    <location>
        <begin position="35"/>
        <end position="69"/>
    </location>
</feature>
<proteinExistence type="predicted"/>
<dbReference type="AlphaFoldDB" id="A0A9P5PHQ8"/>
<evidence type="ECO:0000256" key="1">
    <source>
        <dbReference type="SAM" id="MobiDB-lite"/>
    </source>
</evidence>
<gene>
    <name evidence="3" type="ORF">BDP27DRAFT_1451814</name>
</gene>
<accession>A0A9P5PHQ8</accession>
<feature type="transmembrane region" description="Helical" evidence="2">
    <location>
        <begin position="80"/>
        <end position="100"/>
    </location>
</feature>
<keyword evidence="2" id="KW-0472">Membrane</keyword>
<evidence type="ECO:0000313" key="3">
    <source>
        <dbReference type="EMBL" id="KAF9062305.1"/>
    </source>
</evidence>
<evidence type="ECO:0000256" key="2">
    <source>
        <dbReference type="SAM" id="Phobius"/>
    </source>
</evidence>
<feature type="compositionally biased region" description="Pro residues" evidence="1">
    <location>
        <begin position="45"/>
        <end position="55"/>
    </location>
</feature>
<dbReference type="EMBL" id="JADNRY010000176">
    <property type="protein sequence ID" value="KAF9062305.1"/>
    <property type="molecule type" value="Genomic_DNA"/>
</dbReference>
<comment type="caution">
    <text evidence="3">The sequence shown here is derived from an EMBL/GenBank/DDBJ whole genome shotgun (WGS) entry which is preliminary data.</text>
</comment>
<name>A0A9P5PHQ8_9AGAR</name>
<protein>
    <recommendedName>
        <fullName evidence="5">Transmembrane protein</fullName>
    </recommendedName>
</protein>
<keyword evidence="2" id="KW-0812">Transmembrane</keyword>
<evidence type="ECO:0008006" key="5">
    <source>
        <dbReference type="Google" id="ProtNLM"/>
    </source>
</evidence>
<evidence type="ECO:0000313" key="4">
    <source>
        <dbReference type="Proteomes" id="UP000772434"/>
    </source>
</evidence>
<feature type="compositionally biased region" description="Low complexity" evidence="1">
    <location>
        <begin position="35"/>
        <end position="44"/>
    </location>
</feature>
<dbReference type="Proteomes" id="UP000772434">
    <property type="component" value="Unassembled WGS sequence"/>
</dbReference>
<keyword evidence="4" id="KW-1185">Reference proteome</keyword>
<sequence length="230" mass="24606">MISTTFDDVAPVTALVLGVETGVFTSPSHANAPSITSITSLLPTPTTPPALPSPTSPRTDSPEPASIQSNKSAAVIRGGVGGGVGGALLLFLTLLTCWWAKRRGRRQLSRVNLTTQETISPFIISKVNNNSTRTVAGLLQTSLMPQQLVLGIGRSKYSEMRDPENMIVDAQEELHATPELVDRGSGNGVASTQVTTPLEQRVAEILERVRRMEELVNNHPPDYQSQPGST</sequence>
<organism evidence="3 4">
    <name type="scientific">Rhodocollybia butyracea</name>
    <dbReference type="NCBI Taxonomy" id="206335"/>
    <lineage>
        <taxon>Eukaryota</taxon>
        <taxon>Fungi</taxon>
        <taxon>Dikarya</taxon>
        <taxon>Basidiomycota</taxon>
        <taxon>Agaricomycotina</taxon>
        <taxon>Agaricomycetes</taxon>
        <taxon>Agaricomycetidae</taxon>
        <taxon>Agaricales</taxon>
        <taxon>Marasmiineae</taxon>
        <taxon>Omphalotaceae</taxon>
        <taxon>Rhodocollybia</taxon>
    </lineage>
</organism>
<reference evidence="3" key="1">
    <citation type="submission" date="2020-11" db="EMBL/GenBank/DDBJ databases">
        <authorList>
            <consortium name="DOE Joint Genome Institute"/>
            <person name="Ahrendt S."/>
            <person name="Riley R."/>
            <person name="Andreopoulos W."/>
            <person name="Labutti K."/>
            <person name="Pangilinan J."/>
            <person name="Ruiz-Duenas F.J."/>
            <person name="Barrasa J.M."/>
            <person name="Sanchez-Garcia M."/>
            <person name="Camarero S."/>
            <person name="Miyauchi S."/>
            <person name="Serrano A."/>
            <person name="Linde D."/>
            <person name="Babiker R."/>
            <person name="Drula E."/>
            <person name="Ayuso-Fernandez I."/>
            <person name="Pacheco R."/>
            <person name="Padilla G."/>
            <person name="Ferreira P."/>
            <person name="Barriuso J."/>
            <person name="Kellner H."/>
            <person name="Castanera R."/>
            <person name="Alfaro M."/>
            <person name="Ramirez L."/>
            <person name="Pisabarro A.G."/>
            <person name="Kuo A."/>
            <person name="Tritt A."/>
            <person name="Lipzen A."/>
            <person name="He G."/>
            <person name="Yan M."/>
            <person name="Ng V."/>
            <person name="Cullen D."/>
            <person name="Martin F."/>
            <person name="Rosso M.-N."/>
            <person name="Henrissat B."/>
            <person name="Hibbett D."/>
            <person name="Martinez A.T."/>
            <person name="Grigoriev I.V."/>
        </authorList>
    </citation>
    <scope>NUCLEOTIDE SEQUENCE</scope>
    <source>
        <strain evidence="3">AH 40177</strain>
    </source>
</reference>
<keyword evidence="2" id="KW-1133">Transmembrane helix</keyword>